<sequence>MADDASAAESTSITFSVKASNDAKYTFTLPDSTTVSDLKEKLSSSEYADTPAERQRLIYSGRVLKDNETLASYKIKDGHTIHLVKSAASNQRQNPPPQPAGTAAGTTPSAIPGVPTNIAAGTGNNPLAGLTGARYAGFAQLPGAGMFGPDGGMGPPPDPDQMLSMLENPQVQATMNEALQNPALIDLMIQQNPMLREMGPGVRQMMQSPEFRRMLTDPAAIRQMAQMQRAFGGGMGFGGAGNTAFPAPGVTNTTPEENRGPQQDANQTIPPVNPFAAGANPFAGLFGMPPQPPSTTAQQNTTAAESTTTGGQATTDSATQNQQAQNPFAALFNPALLGTPPGQTGAGGAAQPNFNNMFNPQNNPFMRDPALLQNVMQAMNGGSAGAGAENPWAALFGAPPVAASPVDNRPPEERYAEQLRQLNDMGFYDFDQNIAALRRSGGSVQGAVNFLLGG</sequence>
<dbReference type="SUPFAM" id="SSF46934">
    <property type="entry name" value="UBA-like"/>
    <property type="match status" value="1"/>
</dbReference>
<dbReference type="SMART" id="SM00213">
    <property type="entry name" value="UBQ"/>
    <property type="match status" value="1"/>
</dbReference>
<feature type="domain" description="UBA" evidence="2">
    <location>
        <begin position="410"/>
        <end position="454"/>
    </location>
</feature>
<dbReference type="Pfam" id="PF00240">
    <property type="entry name" value="ubiquitin"/>
    <property type="match status" value="1"/>
</dbReference>
<dbReference type="CDD" id="cd14324">
    <property type="entry name" value="UBA_Dsk2p_like"/>
    <property type="match status" value="1"/>
</dbReference>
<evidence type="ECO:0000313" key="4">
    <source>
        <dbReference type="EMBL" id="KFX44846.1"/>
    </source>
</evidence>
<evidence type="ECO:0000259" key="3">
    <source>
        <dbReference type="PROSITE" id="PS50053"/>
    </source>
</evidence>
<dbReference type="Gene3D" id="3.10.20.90">
    <property type="entry name" value="Phosphatidylinositol 3-kinase Catalytic Subunit, Chain A, domain 1"/>
    <property type="match status" value="1"/>
</dbReference>
<dbReference type="SMART" id="SM00727">
    <property type="entry name" value="STI1"/>
    <property type="match status" value="2"/>
</dbReference>
<dbReference type="InterPro" id="IPR029071">
    <property type="entry name" value="Ubiquitin-like_domsf"/>
</dbReference>
<feature type="region of interest" description="Disordered" evidence="1">
    <location>
        <begin position="240"/>
        <end position="354"/>
    </location>
</feature>
<dbReference type="InterPro" id="IPR015496">
    <property type="entry name" value="Ubiquilin"/>
</dbReference>
<feature type="compositionally biased region" description="Polar residues" evidence="1">
    <location>
        <begin position="250"/>
        <end position="270"/>
    </location>
</feature>
<dbReference type="SUPFAM" id="SSF54236">
    <property type="entry name" value="Ubiquitin-like"/>
    <property type="match status" value="1"/>
</dbReference>
<dbReference type="GO" id="GO:0006511">
    <property type="term" value="P:ubiquitin-dependent protein catabolic process"/>
    <property type="evidence" value="ECO:0007669"/>
    <property type="project" value="TreeGrafter"/>
</dbReference>
<dbReference type="GO" id="GO:0031593">
    <property type="term" value="F:polyubiquitin modification-dependent protein binding"/>
    <property type="evidence" value="ECO:0007669"/>
    <property type="project" value="UniProtKB-ARBA"/>
</dbReference>
<gene>
    <name evidence="4" type="ORF">GQ26_0261050</name>
</gene>
<dbReference type="SMART" id="SM00165">
    <property type="entry name" value="UBA"/>
    <property type="match status" value="1"/>
</dbReference>
<dbReference type="GO" id="GO:0010498">
    <property type="term" value="P:proteasomal protein catabolic process"/>
    <property type="evidence" value="ECO:0007669"/>
    <property type="project" value="UniProtKB-ARBA"/>
</dbReference>
<feature type="compositionally biased region" description="Low complexity" evidence="1">
    <location>
        <begin position="100"/>
        <end position="113"/>
    </location>
</feature>
<reference evidence="4" key="1">
    <citation type="journal article" date="2014" name="PLoS Genet.">
        <title>Signature Gene Expression Reveals Novel Clues to the Molecular Mechanisms of Dimorphic Transition in Penicillium marneffei.</title>
        <authorList>
            <person name="Yang E."/>
            <person name="Wang G."/>
            <person name="Cai J."/>
            <person name="Woo P.C."/>
            <person name="Lau S.K."/>
            <person name="Yuen K.-Y."/>
            <person name="Chow W.-N."/>
            <person name="Lin X."/>
        </authorList>
    </citation>
    <scope>NUCLEOTIDE SEQUENCE [LARGE SCALE GENOMIC DNA]</scope>
    <source>
        <strain evidence="4">PM1</strain>
    </source>
</reference>
<dbReference type="eggNOG" id="KOG0010">
    <property type="taxonomic scope" value="Eukaryota"/>
</dbReference>
<dbReference type="PROSITE" id="PS50030">
    <property type="entry name" value="UBA"/>
    <property type="match status" value="1"/>
</dbReference>
<dbReference type="InterPro" id="IPR015940">
    <property type="entry name" value="UBA"/>
</dbReference>
<evidence type="ECO:0000259" key="2">
    <source>
        <dbReference type="PROSITE" id="PS50030"/>
    </source>
</evidence>
<dbReference type="FunFam" id="3.10.20.90:FF:000220">
    <property type="entry name" value="Ubiquitin-like protein DskB"/>
    <property type="match status" value="1"/>
</dbReference>
<evidence type="ECO:0000256" key="1">
    <source>
        <dbReference type="SAM" id="MobiDB-lite"/>
    </source>
</evidence>
<name>A0A093VDS0_TALMA</name>
<feature type="compositionally biased region" description="Low complexity" evidence="1">
    <location>
        <begin position="338"/>
        <end position="354"/>
    </location>
</feature>
<comment type="caution">
    <text evidence="4">The sequence shown here is derived from an EMBL/GenBank/DDBJ whole genome shotgun (WGS) entry which is preliminary data.</text>
</comment>
<dbReference type="Gene3D" id="1.10.8.10">
    <property type="entry name" value="DNA helicase RuvA subunit, C-terminal domain"/>
    <property type="match status" value="1"/>
</dbReference>
<dbReference type="FunFam" id="1.10.8.10:FF:000024">
    <property type="entry name" value="Ubiquitin domain-containing protein DSK2"/>
    <property type="match status" value="1"/>
</dbReference>
<dbReference type="InterPro" id="IPR000626">
    <property type="entry name" value="Ubiquitin-like_dom"/>
</dbReference>
<protein>
    <submittedName>
        <fullName evidence="4">Ubiquitin domain-containing protein DSK2</fullName>
    </submittedName>
</protein>
<dbReference type="Pfam" id="PF00627">
    <property type="entry name" value="UBA"/>
    <property type="match status" value="1"/>
</dbReference>
<dbReference type="PROSITE" id="PS50053">
    <property type="entry name" value="UBIQUITIN_2"/>
    <property type="match status" value="1"/>
</dbReference>
<dbReference type="PANTHER" id="PTHR10677">
    <property type="entry name" value="UBIQUILIN"/>
    <property type="match status" value="1"/>
</dbReference>
<feature type="compositionally biased region" description="Polar residues" evidence="1">
    <location>
        <begin position="294"/>
        <end position="326"/>
    </location>
</feature>
<feature type="domain" description="Ubiquitin-like" evidence="3">
    <location>
        <begin position="13"/>
        <end position="90"/>
    </location>
</feature>
<dbReference type="InterPro" id="IPR009060">
    <property type="entry name" value="UBA-like_sf"/>
</dbReference>
<organism evidence="4">
    <name type="scientific">Talaromyces marneffei PM1</name>
    <dbReference type="NCBI Taxonomy" id="1077442"/>
    <lineage>
        <taxon>Eukaryota</taxon>
        <taxon>Fungi</taxon>
        <taxon>Dikarya</taxon>
        <taxon>Ascomycota</taxon>
        <taxon>Pezizomycotina</taxon>
        <taxon>Eurotiomycetes</taxon>
        <taxon>Eurotiomycetidae</taxon>
        <taxon>Eurotiales</taxon>
        <taxon>Trichocomaceae</taxon>
        <taxon>Talaromyces</taxon>
        <taxon>Talaromyces sect. Talaromyces</taxon>
    </lineage>
</organism>
<dbReference type="HOGENOM" id="CLU_024293_0_1_1"/>
<dbReference type="InterPro" id="IPR006636">
    <property type="entry name" value="STI1_HS-bd"/>
</dbReference>
<dbReference type="Pfam" id="PF23195">
    <property type="entry name" value="UBQLN1"/>
    <property type="match status" value="1"/>
</dbReference>
<proteinExistence type="predicted"/>
<feature type="region of interest" description="Disordered" evidence="1">
    <location>
        <begin position="88"/>
        <end position="118"/>
    </location>
</feature>
<dbReference type="PANTHER" id="PTHR10677:SF3">
    <property type="entry name" value="FI07626P-RELATED"/>
    <property type="match status" value="1"/>
</dbReference>
<dbReference type="AlphaFoldDB" id="A0A093VDS0"/>
<accession>A0A093VDS0</accession>
<dbReference type="GO" id="GO:0005829">
    <property type="term" value="C:cytosol"/>
    <property type="evidence" value="ECO:0007669"/>
    <property type="project" value="TreeGrafter"/>
</dbReference>
<dbReference type="CDD" id="cd16106">
    <property type="entry name" value="Ubl_Dsk2p_like"/>
    <property type="match status" value="1"/>
</dbReference>
<dbReference type="EMBL" id="JPOX01000026">
    <property type="protein sequence ID" value="KFX44846.1"/>
    <property type="molecule type" value="Genomic_DNA"/>
</dbReference>